<reference evidence="2 3" key="1">
    <citation type="journal article" date="2024" name="Commun. Biol.">
        <title>Comparative genomic analysis of thermophilic fungi reveals convergent evolutionary adaptations and gene losses.</title>
        <authorList>
            <person name="Steindorff A.S."/>
            <person name="Aguilar-Pontes M.V."/>
            <person name="Robinson A.J."/>
            <person name="Andreopoulos B."/>
            <person name="LaButti K."/>
            <person name="Kuo A."/>
            <person name="Mondo S."/>
            <person name="Riley R."/>
            <person name="Otillar R."/>
            <person name="Haridas S."/>
            <person name="Lipzen A."/>
            <person name="Grimwood J."/>
            <person name="Schmutz J."/>
            <person name="Clum A."/>
            <person name="Reid I.D."/>
            <person name="Moisan M.C."/>
            <person name="Butler G."/>
            <person name="Nguyen T.T.M."/>
            <person name="Dewar K."/>
            <person name="Conant G."/>
            <person name="Drula E."/>
            <person name="Henrissat B."/>
            <person name="Hansel C."/>
            <person name="Singer S."/>
            <person name="Hutchinson M.I."/>
            <person name="de Vries R.P."/>
            <person name="Natvig D.O."/>
            <person name="Powell A.J."/>
            <person name="Tsang A."/>
            <person name="Grigoriev I.V."/>
        </authorList>
    </citation>
    <scope>NUCLEOTIDE SEQUENCE [LARGE SCALE GENOMIC DNA]</scope>
    <source>
        <strain evidence="2 3">CBS 494.80</strain>
    </source>
</reference>
<proteinExistence type="predicted"/>
<organism evidence="2 3">
    <name type="scientific">Oculimacula yallundae</name>
    <dbReference type="NCBI Taxonomy" id="86028"/>
    <lineage>
        <taxon>Eukaryota</taxon>
        <taxon>Fungi</taxon>
        <taxon>Dikarya</taxon>
        <taxon>Ascomycota</taxon>
        <taxon>Pezizomycotina</taxon>
        <taxon>Leotiomycetes</taxon>
        <taxon>Helotiales</taxon>
        <taxon>Ploettnerulaceae</taxon>
        <taxon>Oculimacula</taxon>
    </lineage>
</organism>
<name>A0ABR4BV85_9HELO</name>
<protein>
    <submittedName>
        <fullName evidence="2">Uncharacterized protein</fullName>
    </submittedName>
</protein>
<evidence type="ECO:0000256" key="1">
    <source>
        <dbReference type="SAM" id="MobiDB-lite"/>
    </source>
</evidence>
<sequence>MVSPNEQLPKAGSEPVPHVADNSFPSMTPPEGVPPSYEHPHVNSDASRRKPDGSSKQLNKPDALETEESERLSQFRQLVRSRADIYLQSFPGKPNVPSNIRLEAYIRNIKGSDLANYKQLNTVLTEIEYRMDLMEHANRLAAYLGVRVPLPRCQNIDMDLWDRENSTSQVAYAQQQISAKSIFGKPSVLQGPEYMKPIMYLAACMKDWDNLRIDKTLSLLVTVREGSIADLQSLAESIKEVEIKQELN</sequence>
<evidence type="ECO:0000313" key="2">
    <source>
        <dbReference type="EMBL" id="KAL2061550.1"/>
    </source>
</evidence>
<feature type="compositionally biased region" description="Basic and acidic residues" evidence="1">
    <location>
        <begin position="38"/>
        <end position="53"/>
    </location>
</feature>
<dbReference type="EMBL" id="JAZHXI010000018">
    <property type="protein sequence ID" value="KAL2061550.1"/>
    <property type="molecule type" value="Genomic_DNA"/>
</dbReference>
<dbReference type="Proteomes" id="UP001595075">
    <property type="component" value="Unassembled WGS sequence"/>
</dbReference>
<accession>A0ABR4BV85</accession>
<evidence type="ECO:0000313" key="3">
    <source>
        <dbReference type="Proteomes" id="UP001595075"/>
    </source>
</evidence>
<feature type="region of interest" description="Disordered" evidence="1">
    <location>
        <begin position="1"/>
        <end position="70"/>
    </location>
</feature>
<gene>
    <name evidence="2" type="ORF">VTL71DRAFT_6927</name>
</gene>
<comment type="caution">
    <text evidence="2">The sequence shown here is derived from an EMBL/GenBank/DDBJ whole genome shotgun (WGS) entry which is preliminary data.</text>
</comment>
<keyword evidence="3" id="KW-1185">Reference proteome</keyword>